<dbReference type="PIRSF" id="PIRSF001455">
    <property type="entry name" value="DHQ_synth"/>
    <property type="match status" value="1"/>
</dbReference>
<evidence type="ECO:0000256" key="1">
    <source>
        <dbReference type="ARBA" id="ARBA00001393"/>
    </source>
</evidence>
<dbReference type="HAMAP" id="MF_00110">
    <property type="entry name" value="DHQ_synthase"/>
    <property type="match status" value="1"/>
</dbReference>
<evidence type="ECO:0000256" key="6">
    <source>
        <dbReference type="ARBA" id="ARBA00013031"/>
    </source>
</evidence>
<evidence type="ECO:0000256" key="16">
    <source>
        <dbReference type="ARBA" id="ARBA00023285"/>
    </source>
</evidence>
<dbReference type="SUPFAM" id="SSF56796">
    <property type="entry name" value="Dehydroquinate synthase-like"/>
    <property type="match status" value="1"/>
</dbReference>
<keyword evidence="16 17" id="KW-0170">Cobalt</keyword>
<organism evidence="20 21">
    <name type="scientific">Agrococcus jejuensis</name>
    <dbReference type="NCBI Taxonomy" id="399736"/>
    <lineage>
        <taxon>Bacteria</taxon>
        <taxon>Bacillati</taxon>
        <taxon>Actinomycetota</taxon>
        <taxon>Actinomycetes</taxon>
        <taxon>Micrococcales</taxon>
        <taxon>Microbacteriaceae</taxon>
        <taxon>Agrococcus</taxon>
    </lineage>
</organism>
<sequence>MTTVIPVRTERPYDVVVGRDILLPQIAEAVAGAAQVLVVHQPAMARQADALKAELGDHVLLAEVPDAEAAKRIEVAQFLWQIMGQADFTRTDMVVGLGGGAVTDLAGFVAATWLRGVGVVLAPSSVLGMVDAAVGGKTGINTEQGKNLVGAFHHPARVVCDLALLDTLPRNELLTGFAEIVKAGFIADPAILTLLEEHLDVATDPTTPEFAEIIARSIQVKADVVAEDFTEQGLREILNYGHTLGHAIEHTERYRWRHGAAVAIGLMFAAELGRLAGRLPESVVDRHRAILESLELPTTYPIGRWQTLLATMRRDKKARGAMLRFIVLDDVARPRVLEGPDDSMLFTAYQSLAD</sequence>
<comment type="cofactor">
    <cofactor evidence="2 17">
        <name>NAD(+)</name>
        <dbReference type="ChEBI" id="CHEBI:57540"/>
    </cofactor>
</comment>
<feature type="domain" description="3-dehydroquinate synthase C-terminal" evidence="19">
    <location>
        <begin position="176"/>
        <end position="318"/>
    </location>
</feature>
<comment type="cofactor">
    <cofactor evidence="17">
        <name>Co(2+)</name>
        <dbReference type="ChEBI" id="CHEBI:48828"/>
    </cofactor>
    <cofactor evidence="17">
        <name>Zn(2+)</name>
        <dbReference type="ChEBI" id="CHEBI:29105"/>
    </cofactor>
    <text evidence="17">Binds 1 divalent metal cation per subunit. Can use either Co(2+) or Zn(2+).</text>
</comment>
<dbReference type="Proteomes" id="UP000198822">
    <property type="component" value="Chromosome I"/>
</dbReference>
<evidence type="ECO:0000256" key="14">
    <source>
        <dbReference type="ARBA" id="ARBA00023141"/>
    </source>
</evidence>
<comment type="catalytic activity">
    <reaction evidence="1 17">
        <text>7-phospho-2-dehydro-3-deoxy-D-arabino-heptonate = 3-dehydroquinate + phosphate</text>
        <dbReference type="Rhea" id="RHEA:21968"/>
        <dbReference type="ChEBI" id="CHEBI:32364"/>
        <dbReference type="ChEBI" id="CHEBI:43474"/>
        <dbReference type="ChEBI" id="CHEBI:58394"/>
        <dbReference type="EC" id="4.2.3.4"/>
    </reaction>
</comment>
<dbReference type="OrthoDB" id="9806583at2"/>
<evidence type="ECO:0000256" key="2">
    <source>
        <dbReference type="ARBA" id="ARBA00001911"/>
    </source>
</evidence>
<keyword evidence="13 17" id="KW-0520">NAD</keyword>
<dbReference type="InterPro" id="IPR030963">
    <property type="entry name" value="DHQ_synth_fam"/>
</dbReference>
<feature type="binding site" evidence="17">
    <location>
        <position position="258"/>
    </location>
    <ligand>
        <name>Zn(2+)</name>
        <dbReference type="ChEBI" id="CHEBI:29105"/>
    </ligand>
</feature>
<dbReference type="GO" id="GO:0003856">
    <property type="term" value="F:3-dehydroquinate synthase activity"/>
    <property type="evidence" value="ECO:0007669"/>
    <property type="project" value="UniProtKB-UniRule"/>
</dbReference>
<evidence type="ECO:0000256" key="9">
    <source>
        <dbReference type="ARBA" id="ARBA00022605"/>
    </source>
</evidence>
<dbReference type="PANTHER" id="PTHR43622:SF7">
    <property type="entry name" value="3-DEHYDROQUINATE SYNTHASE, CHLOROPLASTIC"/>
    <property type="match status" value="1"/>
</dbReference>
<keyword evidence="15 17" id="KW-0456">Lyase</keyword>
<dbReference type="GO" id="GO:0008652">
    <property type="term" value="P:amino acid biosynthetic process"/>
    <property type="evidence" value="ECO:0007669"/>
    <property type="project" value="UniProtKB-KW"/>
</dbReference>
<evidence type="ECO:0000313" key="21">
    <source>
        <dbReference type="Proteomes" id="UP000198822"/>
    </source>
</evidence>
<keyword evidence="14 17" id="KW-0057">Aromatic amino acid biosynthesis</keyword>
<keyword evidence="8 17" id="KW-0963">Cytoplasm</keyword>
<dbReference type="CDD" id="cd08195">
    <property type="entry name" value="DHQS"/>
    <property type="match status" value="1"/>
</dbReference>
<comment type="caution">
    <text evidence="17">Lacks conserved residue(s) required for the propagation of feature annotation.</text>
</comment>
<dbReference type="Gene3D" id="1.20.1090.10">
    <property type="entry name" value="Dehydroquinate synthase-like - alpha domain"/>
    <property type="match status" value="1"/>
</dbReference>
<comment type="pathway">
    <text evidence="4 17">Metabolic intermediate biosynthesis; chorismate biosynthesis; chorismate from D-erythrose 4-phosphate and phosphoenolpyruvate: step 2/7.</text>
</comment>
<evidence type="ECO:0000256" key="3">
    <source>
        <dbReference type="ARBA" id="ARBA00004496"/>
    </source>
</evidence>
<dbReference type="PANTHER" id="PTHR43622">
    <property type="entry name" value="3-DEHYDROQUINATE SYNTHASE"/>
    <property type="match status" value="1"/>
</dbReference>
<dbReference type="GO" id="GO:0046872">
    <property type="term" value="F:metal ion binding"/>
    <property type="evidence" value="ECO:0007669"/>
    <property type="project" value="UniProtKB-KW"/>
</dbReference>
<dbReference type="EC" id="4.2.3.4" evidence="6 17"/>
<dbReference type="STRING" id="399736.SAMN04489720_0072"/>
<dbReference type="GO" id="GO:0005737">
    <property type="term" value="C:cytoplasm"/>
    <property type="evidence" value="ECO:0007669"/>
    <property type="project" value="UniProtKB-SubCell"/>
</dbReference>
<evidence type="ECO:0000256" key="12">
    <source>
        <dbReference type="ARBA" id="ARBA00022833"/>
    </source>
</evidence>
<dbReference type="GO" id="GO:0009073">
    <property type="term" value="P:aromatic amino acid family biosynthetic process"/>
    <property type="evidence" value="ECO:0007669"/>
    <property type="project" value="UniProtKB-KW"/>
</dbReference>
<evidence type="ECO:0000256" key="15">
    <source>
        <dbReference type="ARBA" id="ARBA00023239"/>
    </source>
</evidence>
<gene>
    <name evidence="17" type="primary">aroB</name>
    <name evidence="20" type="ORF">SAMN04489720_0072</name>
</gene>
<evidence type="ECO:0000256" key="17">
    <source>
        <dbReference type="HAMAP-Rule" id="MF_00110"/>
    </source>
</evidence>
<feature type="binding site" evidence="17">
    <location>
        <position position="146"/>
    </location>
    <ligand>
        <name>NAD(+)</name>
        <dbReference type="ChEBI" id="CHEBI:57540"/>
    </ligand>
</feature>
<accession>A0A1G7ZQS4</accession>
<evidence type="ECO:0000256" key="7">
    <source>
        <dbReference type="ARBA" id="ARBA00017684"/>
    </source>
</evidence>
<dbReference type="RefSeq" id="WP_092501478.1">
    <property type="nucleotide sequence ID" value="NZ_LT629695.1"/>
</dbReference>
<feature type="binding site" evidence="17">
    <location>
        <position position="137"/>
    </location>
    <ligand>
        <name>NAD(+)</name>
        <dbReference type="ChEBI" id="CHEBI:57540"/>
    </ligand>
</feature>
<keyword evidence="10 17" id="KW-0479">Metal-binding</keyword>
<evidence type="ECO:0000259" key="18">
    <source>
        <dbReference type="Pfam" id="PF01761"/>
    </source>
</evidence>
<dbReference type="Pfam" id="PF01761">
    <property type="entry name" value="DHQ_synthase"/>
    <property type="match status" value="1"/>
</dbReference>
<comment type="similarity">
    <text evidence="5 17">Belongs to the sugar phosphate cyclases superfamily. Dehydroquinate synthase family.</text>
</comment>
<evidence type="ECO:0000256" key="5">
    <source>
        <dbReference type="ARBA" id="ARBA00005412"/>
    </source>
</evidence>
<evidence type="ECO:0000256" key="8">
    <source>
        <dbReference type="ARBA" id="ARBA00022490"/>
    </source>
</evidence>
<keyword evidence="21" id="KW-1185">Reference proteome</keyword>
<comment type="function">
    <text evidence="17">Catalyzes the conversion of 3-deoxy-D-arabino-heptulosonate 7-phosphate (DAHP) to dehydroquinate (DHQ).</text>
</comment>
<name>A0A1G7ZQS4_9MICO</name>
<evidence type="ECO:0000256" key="10">
    <source>
        <dbReference type="ARBA" id="ARBA00022723"/>
    </source>
</evidence>
<feature type="binding site" evidence="17">
    <location>
        <position position="242"/>
    </location>
    <ligand>
        <name>Zn(2+)</name>
        <dbReference type="ChEBI" id="CHEBI:29105"/>
    </ligand>
</feature>
<feature type="domain" description="3-dehydroquinate synthase N-terminal" evidence="18">
    <location>
        <begin position="63"/>
        <end position="173"/>
    </location>
</feature>
<dbReference type="InterPro" id="IPR030960">
    <property type="entry name" value="DHQS/DOIS_N"/>
</dbReference>
<evidence type="ECO:0000256" key="4">
    <source>
        <dbReference type="ARBA" id="ARBA00004661"/>
    </source>
</evidence>
<dbReference type="InterPro" id="IPR056179">
    <property type="entry name" value="DHQS_C"/>
</dbReference>
<keyword evidence="12 17" id="KW-0862">Zinc</keyword>
<feature type="binding site" evidence="17">
    <location>
        <begin position="100"/>
        <end position="104"/>
    </location>
    <ligand>
        <name>NAD(+)</name>
        <dbReference type="ChEBI" id="CHEBI:57540"/>
    </ligand>
</feature>
<comment type="subcellular location">
    <subcellularLocation>
        <location evidence="3 17">Cytoplasm</location>
    </subcellularLocation>
</comment>
<dbReference type="AlphaFoldDB" id="A0A1G7ZQS4"/>
<feature type="binding site" evidence="17">
    <location>
        <begin position="66"/>
        <end position="71"/>
    </location>
    <ligand>
        <name>NAD(+)</name>
        <dbReference type="ChEBI" id="CHEBI:57540"/>
    </ligand>
</feature>
<feature type="binding site" evidence="17">
    <location>
        <position position="179"/>
    </location>
    <ligand>
        <name>Zn(2+)</name>
        <dbReference type="ChEBI" id="CHEBI:29105"/>
    </ligand>
</feature>
<reference evidence="21" key="1">
    <citation type="submission" date="2016-10" db="EMBL/GenBank/DDBJ databases">
        <authorList>
            <person name="Varghese N."/>
            <person name="Submissions S."/>
        </authorList>
    </citation>
    <scope>NUCLEOTIDE SEQUENCE [LARGE SCALE GENOMIC DNA]</scope>
    <source>
        <strain evidence="21">DSM 22002</strain>
    </source>
</reference>
<dbReference type="GO" id="GO:0009423">
    <property type="term" value="P:chorismate biosynthetic process"/>
    <property type="evidence" value="ECO:0007669"/>
    <property type="project" value="UniProtKB-UniRule"/>
</dbReference>
<keyword evidence="11 17" id="KW-0547">Nucleotide-binding</keyword>
<evidence type="ECO:0000259" key="19">
    <source>
        <dbReference type="Pfam" id="PF24621"/>
    </source>
</evidence>
<proteinExistence type="inferred from homology"/>
<dbReference type="InterPro" id="IPR050071">
    <property type="entry name" value="Dehydroquinate_synthase"/>
</dbReference>
<dbReference type="Gene3D" id="3.40.50.1970">
    <property type="match status" value="1"/>
</dbReference>
<dbReference type="Pfam" id="PF24621">
    <property type="entry name" value="DHQS_C"/>
    <property type="match status" value="1"/>
</dbReference>
<dbReference type="UniPathway" id="UPA00053">
    <property type="reaction ID" value="UER00085"/>
</dbReference>
<keyword evidence="9 17" id="KW-0028">Amino-acid biosynthesis</keyword>
<evidence type="ECO:0000256" key="11">
    <source>
        <dbReference type="ARBA" id="ARBA00022741"/>
    </source>
</evidence>
<dbReference type="InterPro" id="IPR016037">
    <property type="entry name" value="DHQ_synth_AroB"/>
</dbReference>
<dbReference type="NCBIfam" id="TIGR01357">
    <property type="entry name" value="aroB"/>
    <property type="match status" value="1"/>
</dbReference>
<dbReference type="GO" id="GO:0000166">
    <property type="term" value="F:nucleotide binding"/>
    <property type="evidence" value="ECO:0007669"/>
    <property type="project" value="UniProtKB-KW"/>
</dbReference>
<evidence type="ECO:0000256" key="13">
    <source>
        <dbReference type="ARBA" id="ARBA00023027"/>
    </source>
</evidence>
<protein>
    <recommendedName>
        <fullName evidence="7 17">3-dehydroquinate synthase</fullName>
        <shortName evidence="17">DHQS</shortName>
        <ecNumber evidence="6 17">4.2.3.4</ecNumber>
    </recommendedName>
</protein>
<evidence type="ECO:0000313" key="20">
    <source>
        <dbReference type="EMBL" id="SDH11071.1"/>
    </source>
</evidence>
<dbReference type="EMBL" id="LT629695">
    <property type="protein sequence ID" value="SDH11071.1"/>
    <property type="molecule type" value="Genomic_DNA"/>
</dbReference>